<keyword evidence="3 5" id="KW-0807">Transducer</keyword>
<accession>A0A660LC25</accession>
<feature type="domain" description="Methyl-accepting transducer" evidence="6">
    <location>
        <begin position="196"/>
        <end position="398"/>
    </location>
</feature>
<comment type="caution">
    <text evidence="8">The sequence shown here is derived from an EMBL/GenBank/DDBJ whole genome shotgun (WGS) entry which is preliminary data.</text>
</comment>
<dbReference type="EMBL" id="RBIL01000001">
    <property type="protein sequence ID" value="RKQ90584.1"/>
    <property type="molecule type" value="Genomic_DNA"/>
</dbReference>
<feature type="domain" description="HAMP" evidence="7">
    <location>
        <begin position="125"/>
        <end position="178"/>
    </location>
</feature>
<dbReference type="PANTHER" id="PTHR32089">
    <property type="entry name" value="METHYL-ACCEPTING CHEMOTAXIS PROTEIN MCPB"/>
    <property type="match status" value="1"/>
</dbReference>
<dbReference type="Gene3D" id="1.10.287.950">
    <property type="entry name" value="Methyl-accepting chemotaxis protein"/>
    <property type="match status" value="1"/>
</dbReference>
<dbReference type="SMART" id="SM00304">
    <property type="entry name" value="HAMP"/>
    <property type="match status" value="2"/>
</dbReference>
<organism evidence="8 9">
    <name type="scientific">Solirubrobacter pauli</name>
    <dbReference type="NCBI Taxonomy" id="166793"/>
    <lineage>
        <taxon>Bacteria</taxon>
        <taxon>Bacillati</taxon>
        <taxon>Actinomycetota</taxon>
        <taxon>Thermoleophilia</taxon>
        <taxon>Solirubrobacterales</taxon>
        <taxon>Solirubrobacteraceae</taxon>
        <taxon>Solirubrobacter</taxon>
    </lineage>
</organism>
<evidence type="ECO:0000256" key="2">
    <source>
        <dbReference type="ARBA" id="ARBA00022989"/>
    </source>
</evidence>
<dbReference type="Pfam" id="PF00015">
    <property type="entry name" value="MCPsignal"/>
    <property type="match status" value="1"/>
</dbReference>
<dbReference type="GO" id="GO:0007165">
    <property type="term" value="P:signal transduction"/>
    <property type="evidence" value="ECO:0007669"/>
    <property type="project" value="UniProtKB-KW"/>
</dbReference>
<evidence type="ECO:0000256" key="4">
    <source>
        <dbReference type="ARBA" id="ARBA00029447"/>
    </source>
</evidence>
<dbReference type="InterPro" id="IPR004089">
    <property type="entry name" value="MCPsignal_dom"/>
</dbReference>
<dbReference type="PROSITE" id="PS50885">
    <property type="entry name" value="HAMP"/>
    <property type="match status" value="2"/>
</dbReference>
<evidence type="ECO:0000256" key="1">
    <source>
        <dbReference type="ARBA" id="ARBA00022692"/>
    </source>
</evidence>
<dbReference type="PANTHER" id="PTHR32089:SF112">
    <property type="entry name" value="LYSOZYME-LIKE PROTEIN-RELATED"/>
    <property type="match status" value="1"/>
</dbReference>
<evidence type="ECO:0000259" key="7">
    <source>
        <dbReference type="PROSITE" id="PS50885"/>
    </source>
</evidence>
<feature type="domain" description="HAMP" evidence="7">
    <location>
        <begin position="37"/>
        <end position="91"/>
    </location>
</feature>
<keyword evidence="1" id="KW-0812">Transmembrane</keyword>
<sequence length="399" mass="41256">MIVSLLRRTQPAPAVAAPDVAADELRARLRSLHDHCLTNLLAGLDAMNQGDLTVRVDPATKPIATRSDNPETQELVELFNSMLEKAQAALVGYNSVRETMRSALGDQSCLDGLQDRLDSLSQHCLTGLGEGLGAMARGDLTVDVQPVTTPIEAPHGANLGTLGETFNVMLGQAQGGLELYNETRRGVATIVDGIGESAERVSGASQEMSATTSETGTAIEDIARLSCGVAEGAERQIKSIADAEAINREAVELAAHASHLAGQGVALTTQIAAIADQTNLLALNAAIEAARAGETGRGFAVVADEVRKLAESSNGTVRETEAAFHGLSDSITSVSACINRMAEATSEVGQIARDASAATSDVSAATQQSSAATQQIAAASADLAAMATSLAGLVENFRR</sequence>
<dbReference type="Proteomes" id="UP000278962">
    <property type="component" value="Unassembled WGS sequence"/>
</dbReference>
<evidence type="ECO:0000256" key="5">
    <source>
        <dbReference type="PROSITE-ProRule" id="PRU00284"/>
    </source>
</evidence>
<keyword evidence="9" id="KW-1185">Reference proteome</keyword>
<proteinExistence type="inferred from homology"/>
<gene>
    <name evidence="8" type="ORF">C8N24_0396</name>
</gene>
<dbReference type="GO" id="GO:0016020">
    <property type="term" value="C:membrane"/>
    <property type="evidence" value="ECO:0007669"/>
    <property type="project" value="InterPro"/>
</dbReference>
<dbReference type="AlphaFoldDB" id="A0A660LC25"/>
<name>A0A660LC25_9ACTN</name>
<evidence type="ECO:0000313" key="9">
    <source>
        <dbReference type="Proteomes" id="UP000278962"/>
    </source>
</evidence>
<dbReference type="SMART" id="SM00283">
    <property type="entry name" value="MA"/>
    <property type="match status" value="1"/>
</dbReference>
<protein>
    <submittedName>
        <fullName evidence="8">Methyl-accepting chemotaxis protein (MCP) signaling protein</fullName>
    </submittedName>
</protein>
<keyword evidence="2" id="KW-0472">Membrane</keyword>
<keyword evidence="2" id="KW-1133">Transmembrane helix</keyword>
<evidence type="ECO:0000256" key="3">
    <source>
        <dbReference type="ARBA" id="ARBA00023224"/>
    </source>
</evidence>
<dbReference type="SUPFAM" id="SSF58104">
    <property type="entry name" value="Methyl-accepting chemotaxis protein (MCP) signaling domain"/>
    <property type="match status" value="1"/>
</dbReference>
<dbReference type="PROSITE" id="PS50111">
    <property type="entry name" value="CHEMOTAXIS_TRANSDUC_2"/>
    <property type="match status" value="1"/>
</dbReference>
<evidence type="ECO:0000259" key="6">
    <source>
        <dbReference type="PROSITE" id="PS50111"/>
    </source>
</evidence>
<dbReference type="InterPro" id="IPR003660">
    <property type="entry name" value="HAMP_dom"/>
</dbReference>
<reference evidence="8 9" key="1">
    <citation type="submission" date="2018-10" db="EMBL/GenBank/DDBJ databases">
        <title>Genomic Encyclopedia of Archaeal and Bacterial Type Strains, Phase II (KMG-II): from individual species to whole genera.</title>
        <authorList>
            <person name="Goeker M."/>
        </authorList>
    </citation>
    <scope>NUCLEOTIDE SEQUENCE [LARGE SCALE GENOMIC DNA]</scope>
    <source>
        <strain evidence="8 9">DSM 14954</strain>
    </source>
</reference>
<comment type="similarity">
    <text evidence="4">Belongs to the methyl-accepting chemotaxis (MCP) protein family.</text>
</comment>
<evidence type="ECO:0000313" key="8">
    <source>
        <dbReference type="EMBL" id="RKQ90584.1"/>
    </source>
</evidence>